<proteinExistence type="predicted"/>
<keyword evidence="1" id="KW-0805">Transcription regulation</keyword>
<reference evidence="5 6" key="1">
    <citation type="submission" date="2018-05" db="EMBL/GenBank/DDBJ databases">
        <title>Abyssibacter profundi OUC007T gen. nov., sp. nov, a marine bacterium isolated from seawater of the Mariana Trench.</title>
        <authorList>
            <person name="Zhou S."/>
        </authorList>
    </citation>
    <scope>NUCLEOTIDE SEQUENCE [LARGE SCALE GENOMIC DNA]</scope>
    <source>
        <strain evidence="5 6">OUC007</strain>
    </source>
</reference>
<keyword evidence="2" id="KW-0238">DNA-binding</keyword>
<dbReference type="Proteomes" id="UP000251800">
    <property type="component" value="Unassembled WGS sequence"/>
</dbReference>
<evidence type="ECO:0000313" key="5">
    <source>
        <dbReference type="EMBL" id="PWN54763.1"/>
    </source>
</evidence>
<sequence>MTASSDRPVGDTAVGDAAASRSIVSVQLLVRLAQDYGVDGRTCLQHTGLSSDDLADAHRLIDPAQELQVATNLVEALPDHPTLGLEAGKRYHLGIYGVWGFALATAPTPRALADIALRYLDLSFAFVRFKLALDQGTASVTLDDQAIPAPVRPFMLQRDFAAMVNALTEVMPGARPFQRIDLALASPQDTTAYEALCGQRPRFGQPRHRITFMDGFLDQALPRGDALIARACEDHCRRLLDRQRQRNGLAAQVRDRLLRTPHRMPSLVRVAEELHLSERSLRRHLQAEDTCFRALADEVRKALAIELLTKAGLKLDEIAGRLGYADAGSFIHAFKRWTGESPTQFRRQFWKD</sequence>
<comment type="caution">
    <text evidence="5">The sequence shown here is derived from an EMBL/GenBank/DDBJ whole genome shotgun (WGS) entry which is preliminary data.</text>
</comment>
<evidence type="ECO:0000256" key="2">
    <source>
        <dbReference type="ARBA" id="ARBA00023125"/>
    </source>
</evidence>
<dbReference type="GO" id="GO:0000976">
    <property type="term" value="F:transcription cis-regulatory region binding"/>
    <property type="evidence" value="ECO:0007669"/>
    <property type="project" value="TreeGrafter"/>
</dbReference>
<evidence type="ECO:0000313" key="6">
    <source>
        <dbReference type="Proteomes" id="UP000251800"/>
    </source>
</evidence>
<keyword evidence="3" id="KW-0804">Transcription</keyword>
<evidence type="ECO:0000256" key="1">
    <source>
        <dbReference type="ARBA" id="ARBA00023015"/>
    </source>
</evidence>
<dbReference type="PANTHER" id="PTHR47894">
    <property type="entry name" value="HTH-TYPE TRANSCRIPTIONAL REGULATOR GADX"/>
    <property type="match status" value="1"/>
</dbReference>
<feature type="domain" description="HTH araC/xylS-type" evidence="4">
    <location>
        <begin position="247"/>
        <end position="348"/>
    </location>
</feature>
<dbReference type="GO" id="GO:0003700">
    <property type="term" value="F:DNA-binding transcription factor activity"/>
    <property type="evidence" value="ECO:0007669"/>
    <property type="project" value="InterPro"/>
</dbReference>
<dbReference type="PRINTS" id="PR00032">
    <property type="entry name" value="HTHARAC"/>
</dbReference>
<keyword evidence="6" id="KW-1185">Reference proteome</keyword>
<dbReference type="GO" id="GO:0005829">
    <property type="term" value="C:cytosol"/>
    <property type="evidence" value="ECO:0007669"/>
    <property type="project" value="TreeGrafter"/>
</dbReference>
<dbReference type="InterPro" id="IPR018060">
    <property type="entry name" value="HTH_AraC"/>
</dbReference>
<dbReference type="RefSeq" id="WP_109721449.1">
    <property type="nucleotide sequence ID" value="NZ_QEQK01000018.1"/>
</dbReference>
<dbReference type="PROSITE" id="PS01124">
    <property type="entry name" value="HTH_ARAC_FAMILY_2"/>
    <property type="match status" value="1"/>
</dbReference>
<evidence type="ECO:0000259" key="4">
    <source>
        <dbReference type="PROSITE" id="PS01124"/>
    </source>
</evidence>
<name>A0A383XQ59_9GAMM</name>
<accession>A0A383XQ59</accession>
<dbReference type="InterPro" id="IPR032687">
    <property type="entry name" value="AraC-type_N"/>
</dbReference>
<dbReference type="SMART" id="SM00342">
    <property type="entry name" value="HTH_ARAC"/>
    <property type="match status" value="1"/>
</dbReference>
<gene>
    <name evidence="5" type="ORF">DEH80_15580</name>
</gene>
<protein>
    <submittedName>
        <fullName evidence="5">AraC family transcriptional regulator</fullName>
    </submittedName>
</protein>
<dbReference type="InterPro" id="IPR009057">
    <property type="entry name" value="Homeodomain-like_sf"/>
</dbReference>
<dbReference type="Pfam" id="PF12833">
    <property type="entry name" value="HTH_18"/>
    <property type="match status" value="1"/>
</dbReference>
<dbReference type="EMBL" id="QEQK01000018">
    <property type="protein sequence ID" value="PWN54763.1"/>
    <property type="molecule type" value="Genomic_DNA"/>
</dbReference>
<organism evidence="5 6">
    <name type="scientific">Abyssibacter profundi</name>
    <dbReference type="NCBI Taxonomy" id="2182787"/>
    <lineage>
        <taxon>Bacteria</taxon>
        <taxon>Pseudomonadati</taxon>
        <taxon>Pseudomonadota</taxon>
        <taxon>Gammaproteobacteria</taxon>
        <taxon>Chromatiales</taxon>
        <taxon>Oceanococcaceae</taxon>
        <taxon>Abyssibacter</taxon>
    </lineage>
</organism>
<dbReference type="Gene3D" id="1.10.10.60">
    <property type="entry name" value="Homeodomain-like"/>
    <property type="match status" value="1"/>
</dbReference>
<dbReference type="OrthoDB" id="6506763at2"/>
<evidence type="ECO:0000256" key="3">
    <source>
        <dbReference type="ARBA" id="ARBA00023163"/>
    </source>
</evidence>
<dbReference type="PANTHER" id="PTHR47894:SF1">
    <property type="entry name" value="HTH-TYPE TRANSCRIPTIONAL REGULATOR VQSM"/>
    <property type="match status" value="1"/>
</dbReference>
<dbReference type="AlphaFoldDB" id="A0A383XQ59"/>
<dbReference type="SUPFAM" id="SSF46689">
    <property type="entry name" value="Homeodomain-like"/>
    <property type="match status" value="1"/>
</dbReference>
<dbReference type="InterPro" id="IPR020449">
    <property type="entry name" value="Tscrpt_reg_AraC-type_HTH"/>
</dbReference>
<dbReference type="Pfam" id="PF12625">
    <property type="entry name" value="Arabinose_bd"/>
    <property type="match status" value="1"/>
</dbReference>